<dbReference type="EMBL" id="KV428011">
    <property type="protein sequence ID" value="KZT42736.1"/>
    <property type="molecule type" value="Genomic_DNA"/>
</dbReference>
<gene>
    <name evidence="1" type="ORF">SISSUDRAFT_843687</name>
</gene>
<proteinExistence type="predicted"/>
<accession>A0A166HHY4</accession>
<name>A0A166HHY4_9AGAM</name>
<protein>
    <submittedName>
        <fullName evidence="1">Uncharacterized protein</fullName>
    </submittedName>
</protein>
<dbReference type="AlphaFoldDB" id="A0A166HHY4"/>
<evidence type="ECO:0000313" key="2">
    <source>
        <dbReference type="Proteomes" id="UP000076798"/>
    </source>
</evidence>
<keyword evidence="2" id="KW-1185">Reference proteome</keyword>
<organism evidence="1 2">
    <name type="scientific">Sistotremastrum suecicum HHB10207 ss-3</name>
    <dbReference type="NCBI Taxonomy" id="1314776"/>
    <lineage>
        <taxon>Eukaryota</taxon>
        <taxon>Fungi</taxon>
        <taxon>Dikarya</taxon>
        <taxon>Basidiomycota</taxon>
        <taxon>Agaricomycotina</taxon>
        <taxon>Agaricomycetes</taxon>
        <taxon>Sistotremastrales</taxon>
        <taxon>Sistotremastraceae</taxon>
        <taxon>Sistotremastrum</taxon>
    </lineage>
</organism>
<sequence length="191" mass="22452">MPLDIFSSRTWTFFLSFFVTQSDPSRFSIGPVSRTLFHDLFAFVPLDLRLVMPLIRSIGLTHTITSFSRTNLNYIQLLSSLRSPLFLIKSDQGKLLYRDRAQGQSRVWLGYHFTAPFWVPTWEALLRERPKLGPRLRSAPPDLDYRTQTLQTQLDTPANPWNNERLMARIDICYTYTHRTSKRERQVRSIK</sequence>
<dbReference type="Proteomes" id="UP000076798">
    <property type="component" value="Unassembled WGS sequence"/>
</dbReference>
<reference evidence="1 2" key="1">
    <citation type="journal article" date="2016" name="Mol. Biol. Evol.">
        <title>Comparative Genomics of Early-Diverging Mushroom-Forming Fungi Provides Insights into the Origins of Lignocellulose Decay Capabilities.</title>
        <authorList>
            <person name="Nagy L.G."/>
            <person name="Riley R."/>
            <person name="Tritt A."/>
            <person name="Adam C."/>
            <person name="Daum C."/>
            <person name="Floudas D."/>
            <person name="Sun H."/>
            <person name="Yadav J.S."/>
            <person name="Pangilinan J."/>
            <person name="Larsson K.H."/>
            <person name="Matsuura K."/>
            <person name="Barry K."/>
            <person name="Labutti K."/>
            <person name="Kuo R."/>
            <person name="Ohm R.A."/>
            <person name="Bhattacharya S.S."/>
            <person name="Shirouzu T."/>
            <person name="Yoshinaga Y."/>
            <person name="Martin F.M."/>
            <person name="Grigoriev I.V."/>
            <person name="Hibbett D.S."/>
        </authorList>
    </citation>
    <scope>NUCLEOTIDE SEQUENCE [LARGE SCALE GENOMIC DNA]</scope>
    <source>
        <strain evidence="1 2">HHB10207 ss-3</strain>
    </source>
</reference>
<evidence type="ECO:0000313" key="1">
    <source>
        <dbReference type="EMBL" id="KZT42736.1"/>
    </source>
</evidence>